<dbReference type="eggNOG" id="COG3022">
    <property type="taxonomic scope" value="Bacteria"/>
</dbReference>
<dbReference type="GO" id="GO:0005829">
    <property type="term" value="C:cytosol"/>
    <property type="evidence" value="ECO:0007669"/>
    <property type="project" value="TreeGrafter"/>
</dbReference>
<evidence type="ECO:0000313" key="3">
    <source>
        <dbReference type="Proteomes" id="UP000051820"/>
    </source>
</evidence>
<dbReference type="PATRIC" id="fig|1423807.3.peg.612"/>
<dbReference type="Proteomes" id="UP000051820">
    <property type="component" value="Unassembled WGS sequence"/>
</dbReference>
<name>A0A0R1W964_9LACO</name>
<dbReference type="GO" id="GO:0033194">
    <property type="term" value="P:response to hydroperoxide"/>
    <property type="evidence" value="ECO:0007669"/>
    <property type="project" value="TreeGrafter"/>
</dbReference>
<evidence type="ECO:0000313" key="2">
    <source>
        <dbReference type="EMBL" id="KRM11686.1"/>
    </source>
</evidence>
<proteinExistence type="inferred from homology"/>
<keyword evidence="3" id="KW-1185">Reference proteome</keyword>
<dbReference type="EMBL" id="AZGF01000016">
    <property type="protein sequence ID" value="KRM11686.1"/>
    <property type="molecule type" value="Genomic_DNA"/>
</dbReference>
<dbReference type="NCBIfam" id="NF002543">
    <property type="entry name" value="PRK02101.1-4"/>
    <property type="match status" value="1"/>
</dbReference>
<evidence type="ECO:0000256" key="1">
    <source>
        <dbReference type="HAMAP-Rule" id="MF_00652"/>
    </source>
</evidence>
<gene>
    <name evidence="2" type="ORF">FD16_GL000603</name>
</gene>
<dbReference type="Pfam" id="PF03883">
    <property type="entry name" value="H2O2_YaaD"/>
    <property type="match status" value="1"/>
</dbReference>
<dbReference type="InterPro" id="IPR005583">
    <property type="entry name" value="YaaA"/>
</dbReference>
<dbReference type="STRING" id="1423807.FD16_GL000603"/>
<dbReference type="PANTHER" id="PTHR30283">
    <property type="entry name" value="PEROXIDE STRESS RESPONSE PROTEIN YAAA"/>
    <property type="match status" value="1"/>
</dbReference>
<accession>A0A0R1W964</accession>
<dbReference type="HAMAP" id="MF_00652">
    <property type="entry name" value="UPF0246"/>
    <property type="match status" value="1"/>
</dbReference>
<sequence>MSQLNIIVRLSAIHDKMTSNTSIQRRYTMKIIIAPAKKMIVDTDSFSTQSEPVFLNQTDQILNKLQSLTYTRAKELWQCSDKIARPNYEWLKKIDLRKNLTPAVLAYSGIQYQYMAPDLFTAPALDYIQQNLRILSGFYGILKAFDGIVPYRLEMQSSLSINNTVNLYQFWHDQIYNDLDFDNNIVVNLASQEYSKSVSPFLKPGEQLIDVVFGSLVDGKVKVKATLAKMARGEMIRYMAEHQVKVLSELKKFDHPDYKFSSSLSNDQKLVFLYQK</sequence>
<comment type="similarity">
    <text evidence="1">Belongs to the UPF0246 family.</text>
</comment>
<reference evidence="2 3" key="1">
    <citation type="journal article" date="2015" name="Genome Announc.">
        <title>Expanding the biotechnology potential of lactobacilli through comparative genomics of 213 strains and associated genera.</title>
        <authorList>
            <person name="Sun Z."/>
            <person name="Harris H.M."/>
            <person name="McCann A."/>
            <person name="Guo C."/>
            <person name="Argimon S."/>
            <person name="Zhang W."/>
            <person name="Yang X."/>
            <person name="Jeffery I.B."/>
            <person name="Cooney J.C."/>
            <person name="Kagawa T.F."/>
            <person name="Liu W."/>
            <person name="Song Y."/>
            <person name="Salvetti E."/>
            <person name="Wrobel A."/>
            <person name="Rasinkangas P."/>
            <person name="Parkhill J."/>
            <person name="Rea M.C."/>
            <person name="O'Sullivan O."/>
            <person name="Ritari J."/>
            <person name="Douillard F.P."/>
            <person name="Paul Ross R."/>
            <person name="Yang R."/>
            <person name="Briner A.E."/>
            <person name="Felis G.E."/>
            <person name="de Vos W.M."/>
            <person name="Barrangou R."/>
            <person name="Klaenhammer T.R."/>
            <person name="Caufield P.W."/>
            <person name="Cui Y."/>
            <person name="Zhang H."/>
            <person name="O'Toole P.W."/>
        </authorList>
    </citation>
    <scope>NUCLEOTIDE SEQUENCE [LARGE SCALE GENOMIC DNA]</scope>
    <source>
        <strain evidence="2 3">DSM 5007</strain>
    </source>
</reference>
<comment type="caution">
    <text evidence="2">The sequence shown here is derived from an EMBL/GenBank/DDBJ whole genome shotgun (WGS) entry which is preliminary data.</text>
</comment>
<dbReference type="AlphaFoldDB" id="A0A0R1W964"/>
<organism evidence="2 3">
    <name type="scientific">Paucilactobacillus suebicus DSM 5007 = KCTC 3549</name>
    <dbReference type="NCBI Taxonomy" id="1423807"/>
    <lineage>
        <taxon>Bacteria</taxon>
        <taxon>Bacillati</taxon>
        <taxon>Bacillota</taxon>
        <taxon>Bacilli</taxon>
        <taxon>Lactobacillales</taxon>
        <taxon>Lactobacillaceae</taxon>
        <taxon>Paucilactobacillus</taxon>
    </lineage>
</organism>
<dbReference type="PANTHER" id="PTHR30283:SF4">
    <property type="entry name" value="PEROXIDE STRESS RESISTANCE PROTEIN YAAA"/>
    <property type="match status" value="1"/>
</dbReference>
<protein>
    <recommendedName>
        <fullName evidence="1">UPF0246 protein FD16_GL000603</fullName>
    </recommendedName>
</protein>